<accession>A0A644ZY95</accession>
<protein>
    <submittedName>
        <fullName evidence="1">Uncharacterized protein</fullName>
    </submittedName>
</protein>
<dbReference type="AlphaFoldDB" id="A0A644ZY95"/>
<proteinExistence type="predicted"/>
<name>A0A644ZY95_9ZZZZ</name>
<organism evidence="1">
    <name type="scientific">bioreactor metagenome</name>
    <dbReference type="NCBI Taxonomy" id="1076179"/>
    <lineage>
        <taxon>unclassified sequences</taxon>
        <taxon>metagenomes</taxon>
        <taxon>ecological metagenomes</taxon>
    </lineage>
</organism>
<sequence length="125" mass="13424">MFFGCVKDGLVTLDQRPALVDACLRHGIVDIRPWRAREFGLRTVKLDDAGNEFDVVECDMDGRIADAAFSGALNKALLPLCKGLAGRAFGAVRFGGFGGWLGGGGWRGRCGQLAYRCGCGRRSGR</sequence>
<gene>
    <name evidence="1" type="ORF">SDC9_92607</name>
</gene>
<reference evidence="1" key="1">
    <citation type="submission" date="2019-08" db="EMBL/GenBank/DDBJ databases">
        <authorList>
            <person name="Kucharzyk K."/>
            <person name="Murdoch R.W."/>
            <person name="Higgins S."/>
            <person name="Loffler F."/>
        </authorList>
    </citation>
    <scope>NUCLEOTIDE SEQUENCE</scope>
</reference>
<dbReference type="EMBL" id="VSSQ01011066">
    <property type="protein sequence ID" value="MPM45915.1"/>
    <property type="molecule type" value="Genomic_DNA"/>
</dbReference>
<comment type="caution">
    <text evidence="1">The sequence shown here is derived from an EMBL/GenBank/DDBJ whole genome shotgun (WGS) entry which is preliminary data.</text>
</comment>
<evidence type="ECO:0000313" key="1">
    <source>
        <dbReference type="EMBL" id="MPM45915.1"/>
    </source>
</evidence>